<name>A0A7S3G305_9EUKA</name>
<sequence length="109" mass="12078">MDERELSRKTISLDCDTFYVTDVLGKFRQVAPGEGAIFVFEDAGSAPIYSYTVLDESGSAVRIAEKLKISNHANTGAYAFPSAKSLKDSCEKVIGTKRTWCFHVMVEFL</sequence>
<proteinExistence type="predicted"/>
<protein>
    <submittedName>
        <fullName evidence="1">Uncharacterized protein</fullName>
    </submittedName>
</protein>
<dbReference type="SUPFAM" id="SSF53448">
    <property type="entry name" value="Nucleotide-diphospho-sugar transferases"/>
    <property type="match status" value="1"/>
</dbReference>
<dbReference type="AlphaFoldDB" id="A0A7S3G305"/>
<evidence type="ECO:0000313" key="1">
    <source>
        <dbReference type="EMBL" id="CAE0245907.1"/>
    </source>
</evidence>
<evidence type="ECO:0000313" key="2">
    <source>
        <dbReference type="EMBL" id="CAE0245910.1"/>
    </source>
</evidence>
<dbReference type="EMBL" id="HBIB01012380">
    <property type="protein sequence ID" value="CAE0245907.1"/>
    <property type="molecule type" value="Transcribed_RNA"/>
</dbReference>
<reference evidence="1" key="1">
    <citation type="submission" date="2021-01" db="EMBL/GenBank/DDBJ databases">
        <authorList>
            <person name="Corre E."/>
            <person name="Pelletier E."/>
            <person name="Niang G."/>
            <person name="Scheremetjew M."/>
            <person name="Finn R."/>
            <person name="Kale V."/>
            <person name="Holt S."/>
            <person name="Cochrane G."/>
            <person name="Meng A."/>
            <person name="Brown T."/>
            <person name="Cohen L."/>
        </authorList>
    </citation>
    <scope>NUCLEOTIDE SEQUENCE</scope>
    <source>
        <strain evidence="1">NIES-2562</strain>
    </source>
</reference>
<dbReference type="EMBL" id="HBIB01012383">
    <property type="protein sequence ID" value="CAE0245910.1"/>
    <property type="molecule type" value="Transcribed_RNA"/>
</dbReference>
<dbReference type="Gene3D" id="3.90.550.10">
    <property type="entry name" value="Spore Coat Polysaccharide Biosynthesis Protein SpsA, Chain A"/>
    <property type="match status" value="1"/>
</dbReference>
<gene>
    <name evidence="1" type="ORF">PBIL07802_LOCUS8090</name>
    <name evidence="2" type="ORF">PBIL07802_LOCUS8093</name>
</gene>
<accession>A0A7S3G305</accession>
<organism evidence="1">
    <name type="scientific">Palpitomonas bilix</name>
    <dbReference type="NCBI Taxonomy" id="652834"/>
    <lineage>
        <taxon>Eukaryota</taxon>
        <taxon>Eukaryota incertae sedis</taxon>
    </lineage>
</organism>
<dbReference type="InterPro" id="IPR029044">
    <property type="entry name" value="Nucleotide-diphossugar_trans"/>
</dbReference>